<keyword evidence="1" id="KW-0812">Transmembrane</keyword>
<dbReference type="WBParaSite" id="jg2614">
    <property type="protein sequence ID" value="jg2614"/>
    <property type="gene ID" value="jg2614"/>
</dbReference>
<dbReference type="Proteomes" id="UP000887574">
    <property type="component" value="Unplaced"/>
</dbReference>
<keyword evidence="2" id="KW-0732">Signal</keyword>
<sequence>MAFLNLKFQFIATCLALVDFFASSVCFYVISGEGTQINSTLCGIYLLCLAAPTFLLCGVVRNQPKAMMVYIVYNYLWNIVYAFFYMAFFLSVLSEPEKFIKEMSGETPNKNVVPLQITAFTSLFMMAVVIYSHFSRKILYKALGEMNKNHEDQIFL</sequence>
<keyword evidence="1" id="KW-0472">Membrane</keyword>
<organism evidence="3 5">
    <name type="scientific">Ditylenchus dipsaci</name>
    <dbReference type="NCBI Taxonomy" id="166011"/>
    <lineage>
        <taxon>Eukaryota</taxon>
        <taxon>Metazoa</taxon>
        <taxon>Ecdysozoa</taxon>
        <taxon>Nematoda</taxon>
        <taxon>Chromadorea</taxon>
        <taxon>Rhabditida</taxon>
        <taxon>Tylenchina</taxon>
        <taxon>Tylenchomorpha</taxon>
        <taxon>Sphaerularioidea</taxon>
        <taxon>Anguinidae</taxon>
        <taxon>Anguininae</taxon>
        <taxon>Ditylenchus</taxon>
    </lineage>
</organism>
<keyword evidence="1" id="KW-1133">Transmembrane helix</keyword>
<protein>
    <submittedName>
        <fullName evidence="4 5">NADH dehydrogenase subunit 6</fullName>
    </submittedName>
</protein>
<feature type="transmembrane region" description="Helical" evidence="1">
    <location>
        <begin position="12"/>
        <end position="31"/>
    </location>
</feature>
<name>A0A915ER95_9BILA</name>
<evidence type="ECO:0000313" key="3">
    <source>
        <dbReference type="Proteomes" id="UP000887574"/>
    </source>
</evidence>
<feature type="chain" id="PRO_5041150468" evidence="2">
    <location>
        <begin position="17"/>
        <end position="156"/>
    </location>
</feature>
<feature type="transmembrane region" description="Helical" evidence="1">
    <location>
        <begin position="72"/>
        <end position="93"/>
    </location>
</feature>
<proteinExistence type="predicted"/>
<accession>A0A915ER95</accession>
<evidence type="ECO:0000256" key="1">
    <source>
        <dbReference type="SAM" id="Phobius"/>
    </source>
</evidence>
<evidence type="ECO:0000256" key="2">
    <source>
        <dbReference type="SAM" id="SignalP"/>
    </source>
</evidence>
<feature type="transmembrane region" description="Helical" evidence="1">
    <location>
        <begin position="113"/>
        <end position="134"/>
    </location>
</feature>
<reference evidence="4 5" key="1">
    <citation type="submission" date="2022-11" db="UniProtKB">
        <authorList>
            <consortium name="WormBaseParasite"/>
        </authorList>
    </citation>
    <scope>IDENTIFICATION</scope>
</reference>
<feature type="transmembrane region" description="Helical" evidence="1">
    <location>
        <begin position="37"/>
        <end position="60"/>
    </location>
</feature>
<dbReference type="WBParaSite" id="jg8644">
    <property type="protein sequence ID" value="jg8644"/>
    <property type="gene ID" value="jg8644"/>
</dbReference>
<evidence type="ECO:0000313" key="4">
    <source>
        <dbReference type="WBParaSite" id="jg2614"/>
    </source>
</evidence>
<keyword evidence="3" id="KW-1185">Reference proteome</keyword>
<evidence type="ECO:0000313" key="5">
    <source>
        <dbReference type="WBParaSite" id="jg8644"/>
    </source>
</evidence>
<feature type="signal peptide" evidence="2">
    <location>
        <begin position="1"/>
        <end position="16"/>
    </location>
</feature>
<dbReference type="AlphaFoldDB" id="A0A915ER95"/>